<dbReference type="PANTHER" id="PTHR14239:SF10">
    <property type="entry name" value="REDUCTASE"/>
    <property type="match status" value="1"/>
</dbReference>
<keyword evidence="1" id="KW-0560">Oxidoreductase</keyword>
<dbReference type="EMBL" id="CP014518">
    <property type="protein sequence ID" value="AMM33913.1"/>
    <property type="molecule type" value="Genomic_DNA"/>
</dbReference>
<dbReference type="RefSeq" id="WP_218030570.1">
    <property type="nucleotide sequence ID" value="NZ_BJMO01000009.1"/>
</dbReference>
<dbReference type="InterPro" id="IPR036291">
    <property type="entry name" value="NAD(P)-bd_dom_sf"/>
</dbReference>
<dbReference type="Proteomes" id="UP000070134">
    <property type="component" value="Chromosome"/>
</dbReference>
<dbReference type="STRING" id="37927.SA2016_3250"/>
<keyword evidence="4" id="KW-1185">Reference proteome</keyword>
<dbReference type="Pfam" id="PF03807">
    <property type="entry name" value="F420_oxidored"/>
    <property type="match status" value="1"/>
</dbReference>
<dbReference type="AlphaFoldDB" id="A0A127A3N0"/>
<dbReference type="GO" id="GO:0016491">
    <property type="term" value="F:oxidoreductase activity"/>
    <property type="evidence" value="ECO:0007669"/>
    <property type="project" value="UniProtKB-KW"/>
</dbReference>
<evidence type="ECO:0000256" key="1">
    <source>
        <dbReference type="ARBA" id="ARBA00023002"/>
    </source>
</evidence>
<dbReference type="KEGG" id="satk:SA2016_3250"/>
<evidence type="ECO:0000259" key="2">
    <source>
        <dbReference type="Pfam" id="PF03807"/>
    </source>
</evidence>
<dbReference type="InterPro" id="IPR028939">
    <property type="entry name" value="P5C_Rdtase_cat_N"/>
</dbReference>
<evidence type="ECO:0000313" key="3">
    <source>
        <dbReference type="EMBL" id="AMM33913.1"/>
    </source>
</evidence>
<reference evidence="3 4" key="1">
    <citation type="submission" date="2016-02" db="EMBL/GenBank/DDBJ databases">
        <title>Complete genome of Sinomonas atrocyanea KCTC 3377.</title>
        <authorList>
            <person name="Kim K.M."/>
        </authorList>
    </citation>
    <scope>NUCLEOTIDE SEQUENCE [LARGE SCALE GENOMIC DNA]</scope>
    <source>
        <strain evidence="3 4">KCTC 3377</strain>
    </source>
</reference>
<dbReference type="PATRIC" id="fig|37927.3.peg.3335"/>
<sequence>MSAEVTIIGSGRMARGLAQMALRAGRAVQILGRDGSQTRDLVESLGAGASGGIIGAPVEGGLVVLAVPYREVANVVRELGDGVDGRVVVDIANPVDVSTFDRLLTPAGTSSAEEVAVMVRGRAEVVKAFNTVFASTLESGSVGGQHLDVFIAGDSETAKEKVSALVAKSGMRPIDAGPLRRSRELEAFMLLVFGLQVSPAHENFNWDTSLRIFP</sequence>
<dbReference type="SUPFAM" id="SSF51735">
    <property type="entry name" value="NAD(P)-binding Rossmann-fold domains"/>
    <property type="match status" value="1"/>
</dbReference>
<dbReference type="PANTHER" id="PTHR14239">
    <property type="entry name" value="DUDULIN-RELATED"/>
    <property type="match status" value="1"/>
</dbReference>
<dbReference type="InterPro" id="IPR051267">
    <property type="entry name" value="STEAP_metalloreductase"/>
</dbReference>
<evidence type="ECO:0000313" key="4">
    <source>
        <dbReference type="Proteomes" id="UP000070134"/>
    </source>
</evidence>
<name>A0A127A3N0_9MICC</name>
<feature type="domain" description="Pyrroline-5-carboxylate reductase catalytic N-terminal" evidence="2">
    <location>
        <begin position="5"/>
        <end position="94"/>
    </location>
</feature>
<accession>A0A127A3N0</accession>
<protein>
    <submittedName>
        <fullName evidence="3">NADP oxidoreductase</fullName>
    </submittedName>
</protein>
<gene>
    <name evidence="3" type="ORF">SA2016_3250</name>
</gene>
<organism evidence="3 4">
    <name type="scientific">Sinomonas atrocyanea</name>
    <dbReference type="NCBI Taxonomy" id="37927"/>
    <lineage>
        <taxon>Bacteria</taxon>
        <taxon>Bacillati</taxon>
        <taxon>Actinomycetota</taxon>
        <taxon>Actinomycetes</taxon>
        <taxon>Micrococcales</taxon>
        <taxon>Micrococcaceae</taxon>
        <taxon>Sinomonas</taxon>
    </lineage>
</organism>
<proteinExistence type="predicted"/>
<dbReference type="Gene3D" id="3.40.50.720">
    <property type="entry name" value="NAD(P)-binding Rossmann-like Domain"/>
    <property type="match status" value="1"/>
</dbReference>